<gene>
    <name evidence="4" type="primary">109582781</name>
</gene>
<feature type="domain" description="Capsule synthesis protein CapA" evidence="3">
    <location>
        <begin position="127"/>
        <end position="352"/>
    </location>
</feature>
<name>A0A1X7UNA1_AMPQE</name>
<dbReference type="OrthoDB" id="5947431at2759"/>
<proteinExistence type="inferred from homology"/>
<evidence type="ECO:0000313" key="5">
    <source>
        <dbReference type="Proteomes" id="UP000007879"/>
    </source>
</evidence>
<protein>
    <recommendedName>
        <fullName evidence="3">Capsule synthesis protein CapA domain-containing protein</fullName>
    </recommendedName>
</protein>
<keyword evidence="2" id="KW-0732">Signal</keyword>
<dbReference type="Pfam" id="PF09587">
    <property type="entry name" value="PGA_cap"/>
    <property type="match status" value="1"/>
</dbReference>
<dbReference type="InterPro" id="IPR029052">
    <property type="entry name" value="Metallo-depent_PP-like"/>
</dbReference>
<dbReference type="SMART" id="SM00854">
    <property type="entry name" value="PGA_cap"/>
    <property type="match status" value="1"/>
</dbReference>
<dbReference type="STRING" id="400682.A0A1X7UNA1"/>
<keyword evidence="5" id="KW-1185">Reference proteome</keyword>
<dbReference type="EnsemblMetazoa" id="XM_019997715.1">
    <property type="protein sequence ID" value="XP_019853274.1"/>
    <property type="gene ID" value="LOC109582781"/>
</dbReference>
<feature type="signal peptide" evidence="2">
    <location>
        <begin position="1"/>
        <end position="22"/>
    </location>
</feature>
<evidence type="ECO:0000313" key="4">
    <source>
        <dbReference type="EnsemblMetazoa" id="Aqu2.1.29121_001"/>
    </source>
</evidence>
<comment type="similarity">
    <text evidence="1">Belongs to the CapA family.</text>
</comment>
<sequence>MFLSITKLTYALLLFSLSLWLASNYIGGTCELSLVVKGDNLDEGDFNHPSFARAEPATAADPPLQKQKEVFEWFKKELPSDIPRLFSQCPPAGLHGGPFPSPEASVLTVIGEINLNVSSSMLLDQFTAFLCDNVAINDLLPTSDSRVALPNGGAEELNANILSSFIPPRDVSDEEDVLRLTRILEYFSALGLSLVSLSHQHSQYLGETGSLQINMHHLEKAEIGWVGLNARHYDVLNLGGVRIGVIAFCGVHGHCLGPIESPFSPTKYFVKSARESIAKLKERRVDHILVMLHWGREQTFHPDETSLYIARHLSDIESVSAIIGYHPQHVQGHAYFGETLVIFSPGNFITSSDSHNLCWEKSQNRENWTYKSDSLSCASVHPALRDSLWEKEMQTAMYRLHFKQSRPVTGEYKMVGLKDDKGVRHPSRNREKWRTMCGNEDNHCLSCQPF</sequence>
<dbReference type="Proteomes" id="UP000007879">
    <property type="component" value="Unassembled WGS sequence"/>
</dbReference>
<dbReference type="KEGG" id="aqu:109582781"/>
<reference evidence="4" key="2">
    <citation type="submission" date="2017-05" db="UniProtKB">
        <authorList>
            <consortium name="EnsemblMetazoa"/>
        </authorList>
    </citation>
    <scope>IDENTIFICATION</scope>
</reference>
<evidence type="ECO:0000256" key="1">
    <source>
        <dbReference type="ARBA" id="ARBA00005662"/>
    </source>
</evidence>
<dbReference type="Gene3D" id="3.60.21.10">
    <property type="match status" value="1"/>
</dbReference>
<organism evidence="4">
    <name type="scientific">Amphimedon queenslandica</name>
    <name type="common">Sponge</name>
    <dbReference type="NCBI Taxonomy" id="400682"/>
    <lineage>
        <taxon>Eukaryota</taxon>
        <taxon>Metazoa</taxon>
        <taxon>Porifera</taxon>
        <taxon>Demospongiae</taxon>
        <taxon>Heteroscleromorpha</taxon>
        <taxon>Haplosclerida</taxon>
        <taxon>Niphatidae</taxon>
        <taxon>Amphimedon</taxon>
    </lineage>
</organism>
<accession>A0A1X7UNA1</accession>
<dbReference type="AlphaFoldDB" id="A0A1X7UNA1"/>
<dbReference type="InterPro" id="IPR052169">
    <property type="entry name" value="CW_Biosynth-Accessory"/>
</dbReference>
<evidence type="ECO:0000256" key="2">
    <source>
        <dbReference type="SAM" id="SignalP"/>
    </source>
</evidence>
<dbReference type="SUPFAM" id="SSF56300">
    <property type="entry name" value="Metallo-dependent phosphatases"/>
    <property type="match status" value="1"/>
</dbReference>
<evidence type="ECO:0000259" key="3">
    <source>
        <dbReference type="SMART" id="SM00854"/>
    </source>
</evidence>
<feature type="chain" id="PRO_5012191813" description="Capsule synthesis protein CapA domain-containing protein" evidence="2">
    <location>
        <begin position="23"/>
        <end position="450"/>
    </location>
</feature>
<dbReference type="EnsemblMetazoa" id="Aqu2.1.29121_001">
    <property type="protein sequence ID" value="Aqu2.1.29121_001"/>
    <property type="gene ID" value="Aqu2.1.29121"/>
</dbReference>
<dbReference type="PANTHER" id="PTHR33393:SF11">
    <property type="entry name" value="POLYGLUTAMINE SYNTHESIS ACCESSORY PROTEIN RV0574C-RELATED"/>
    <property type="match status" value="1"/>
</dbReference>
<dbReference type="InParanoid" id="A0A1X7UNA1"/>
<dbReference type="InterPro" id="IPR019079">
    <property type="entry name" value="Capsule_synth_CapA"/>
</dbReference>
<dbReference type="PANTHER" id="PTHR33393">
    <property type="entry name" value="POLYGLUTAMINE SYNTHESIS ACCESSORY PROTEIN RV0574C-RELATED"/>
    <property type="match status" value="1"/>
</dbReference>
<reference evidence="5" key="1">
    <citation type="journal article" date="2010" name="Nature">
        <title>The Amphimedon queenslandica genome and the evolution of animal complexity.</title>
        <authorList>
            <person name="Srivastava M."/>
            <person name="Simakov O."/>
            <person name="Chapman J."/>
            <person name="Fahey B."/>
            <person name="Gauthier M.E."/>
            <person name="Mitros T."/>
            <person name="Richards G.S."/>
            <person name="Conaco C."/>
            <person name="Dacre M."/>
            <person name="Hellsten U."/>
            <person name="Larroux C."/>
            <person name="Putnam N.H."/>
            <person name="Stanke M."/>
            <person name="Adamska M."/>
            <person name="Darling A."/>
            <person name="Degnan S.M."/>
            <person name="Oakley T.H."/>
            <person name="Plachetzki D.C."/>
            <person name="Zhai Y."/>
            <person name="Adamski M."/>
            <person name="Calcino A."/>
            <person name="Cummins S.F."/>
            <person name="Goodstein D.M."/>
            <person name="Harris C."/>
            <person name="Jackson D.J."/>
            <person name="Leys S.P."/>
            <person name="Shu S."/>
            <person name="Woodcroft B.J."/>
            <person name="Vervoort M."/>
            <person name="Kosik K.S."/>
            <person name="Manning G."/>
            <person name="Degnan B.M."/>
            <person name="Rokhsar D.S."/>
        </authorList>
    </citation>
    <scope>NUCLEOTIDE SEQUENCE [LARGE SCALE GENOMIC DNA]</scope>
</reference>